<reference evidence="3" key="1">
    <citation type="submission" date="2019-06" db="EMBL/GenBank/DDBJ databases">
        <authorList>
            <person name="Zheng W."/>
        </authorList>
    </citation>
    <scope>NUCLEOTIDE SEQUENCE</scope>
    <source>
        <strain evidence="3">QDHG01</strain>
    </source>
</reference>
<keyword evidence="2" id="KW-0175">Coiled coil</keyword>
<dbReference type="AlphaFoldDB" id="A0A8J8NS93"/>
<sequence length="593" mass="68406">MAGYICLQNNCEAHRDSILFCQRCLNEIIERMQRGEPHSFNQIELYQKEITAKWIALIKMEEDIQLKINTLYQSNKDIIELLERQATNIGGVINVRLISKDIEKFDQFHTIFKEKAAKFDRCAQDVKKLHDLNKIYEAHKNSLQQEFNHLLELEKPDFIFDNYKSCIQDCPIPMSPNERLLRDKLLDLKVKLASQSASSIMSEPAQQEWVAAINNLKHMVARQEAQLKGFTQLFGGLEGAAQIIRICINSQSNGEAMQKIMEKQEKHEQTERKIEEIKTQIETLIQALKEQWRLDISQSERQQSEQVDLKIQRLETVLQTSLARSDTQLNTMTAHIQQLIHLPPIVEKTNRQLAISEQFFSQTMLDLLLYTFNKPLNTYIPPLNAQGQSKLTEYILKKGWRWNLFELNARADTSKPVEWLPFEGAPRPNTTWPDLLLGVYYGQTLHGMRDGFGMVYCTNTDNLPVLYECQWRQGVPTGSGGYIWIDSENHWSKYDGEVMSDYLLEGTGRWQNEEGHSYKGEYHQGKRHGQGQYFYPSGGSYKGGWQNNKKTGTGKYIAANGPFLIGEFQNGEQVGLQKHYTKEGVLASQIILD</sequence>
<dbReference type="InterPro" id="IPR003409">
    <property type="entry name" value="MORN"/>
</dbReference>
<evidence type="ECO:0000313" key="3">
    <source>
        <dbReference type="EMBL" id="TNV81007.1"/>
    </source>
</evidence>
<evidence type="ECO:0000313" key="4">
    <source>
        <dbReference type="Proteomes" id="UP000785679"/>
    </source>
</evidence>
<keyword evidence="4" id="KW-1185">Reference proteome</keyword>
<keyword evidence="1" id="KW-0677">Repeat</keyword>
<comment type="caution">
    <text evidence="3">The sequence shown here is derived from an EMBL/GenBank/DDBJ whole genome shotgun (WGS) entry which is preliminary data.</text>
</comment>
<evidence type="ECO:0000256" key="2">
    <source>
        <dbReference type="SAM" id="Coils"/>
    </source>
</evidence>
<accession>A0A8J8NS93</accession>
<protein>
    <recommendedName>
        <fullName evidence="5">MORN repeat protein</fullName>
    </recommendedName>
</protein>
<dbReference type="EMBL" id="RRYP01006710">
    <property type="protein sequence ID" value="TNV81007.1"/>
    <property type="molecule type" value="Genomic_DNA"/>
</dbReference>
<gene>
    <name evidence="3" type="ORF">FGO68_gene6174</name>
</gene>
<dbReference type="PANTHER" id="PTHR23084:SF263">
    <property type="entry name" value="MORN REPEAT-CONTAINING PROTEIN 1"/>
    <property type="match status" value="1"/>
</dbReference>
<dbReference type="SMART" id="SM00698">
    <property type="entry name" value="MORN"/>
    <property type="match status" value="4"/>
</dbReference>
<name>A0A8J8NS93_HALGN</name>
<feature type="coiled-coil region" evidence="2">
    <location>
        <begin position="253"/>
        <end position="287"/>
    </location>
</feature>
<organism evidence="3 4">
    <name type="scientific">Halteria grandinella</name>
    <dbReference type="NCBI Taxonomy" id="5974"/>
    <lineage>
        <taxon>Eukaryota</taxon>
        <taxon>Sar</taxon>
        <taxon>Alveolata</taxon>
        <taxon>Ciliophora</taxon>
        <taxon>Intramacronucleata</taxon>
        <taxon>Spirotrichea</taxon>
        <taxon>Stichotrichia</taxon>
        <taxon>Sporadotrichida</taxon>
        <taxon>Halteriidae</taxon>
        <taxon>Halteria</taxon>
    </lineage>
</organism>
<proteinExistence type="predicted"/>
<evidence type="ECO:0000256" key="1">
    <source>
        <dbReference type="ARBA" id="ARBA00022737"/>
    </source>
</evidence>
<dbReference type="Pfam" id="PF02493">
    <property type="entry name" value="MORN"/>
    <property type="match status" value="3"/>
</dbReference>
<dbReference type="PANTHER" id="PTHR23084">
    <property type="entry name" value="PHOSPHATIDYLINOSITOL-4-PHOSPHATE 5-KINASE RELATED"/>
    <property type="match status" value="1"/>
</dbReference>
<dbReference type="Proteomes" id="UP000785679">
    <property type="component" value="Unassembled WGS sequence"/>
</dbReference>
<dbReference type="Gene3D" id="2.20.110.10">
    <property type="entry name" value="Histone H3 K4-specific methyltransferase SET7/9 N-terminal domain"/>
    <property type="match status" value="1"/>
</dbReference>
<evidence type="ECO:0008006" key="5">
    <source>
        <dbReference type="Google" id="ProtNLM"/>
    </source>
</evidence>
<dbReference type="SUPFAM" id="SSF82185">
    <property type="entry name" value="Histone H3 K4-specific methyltransferase SET7/9 N-terminal domain"/>
    <property type="match status" value="1"/>
</dbReference>